<evidence type="ECO:0000313" key="2">
    <source>
        <dbReference type="EMBL" id="KAE8357228.1"/>
    </source>
</evidence>
<keyword evidence="3" id="KW-1185">Reference proteome</keyword>
<evidence type="ECO:0000313" key="3">
    <source>
        <dbReference type="Proteomes" id="UP000326268"/>
    </source>
</evidence>
<dbReference type="RefSeq" id="XP_031920309.1">
    <property type="nucleotide sequence ID" value="XM_032069511.1"/>
</dbReference>
<feature type="signal peptide" evidence="1">
    <location>
        <begin position="1"/>
        <end position="18"/>
    </location>
</feature>
<dbReference type="AlphaFoldDB" id="A0A5N6ZIL8"/>
<accession>A0A5N6ZIL8</accession>
<protein>
    <recommendedName>
        <fullName evidence="4">Apple domain-containing protein</fullName>
    </recommendedName>
</protein>
<organism evidence="2 3">
    <name type="scientific">Aspergillus caelatus</name>
    <dbReference type="NCBI Taxonomy" id="61420"/>
    <lineage>
        <taxon>Eukaryota</taxon>
        <taxon>Fungi</taxon>
        <taxon>Dikarya</taxon>
        <taxon>Ascomycota</taxon>
        <taxon>Pezizomycotina</taxon>
        <taxon>Eurotiomycetes</taxon>
        <taxon>Eurotiomycetidae</taxon>
        <taxon>Eurotiales</taxon>
        <taxon>Aspergillaceae</taxon>
        <taxon>Aspergillus</taxon>
        <taxon>Aspergillus subgen. Circumdati</taxon>
    </lineage>
</organism>
<dbReference type="EMBL" id="ML738081">
    <property type="protein sequence ID" value="KAE8357228.1"/>
    <property type="molecule type" value="Genomic_DNA"/>
</dbReference>
<sequence>MVLKSALILLSLARFLSAYQSPTCLSPNIDGSLSNKAICCLNNNNIGEESVDGTIYKYKCGYYSDSLIWQQGQYSSNANDCARKCSAQATSNTPCHAATWMANSNQPNIGTCYLSTAGFKEKPDLTGERLLLVRTDRTPMDDYQPEIDEVVKQEQENCDKIIDEDRKRYIQFTRNCRNLGPYYKEIRMDKTVKFQLFCETYPQSKNGKLDLGRTSGYEECLKECASRGKNCKSGWYDTSSGNCYGFKRKEKLIGNGTWNIGFARVP</sequence>
<evidence type="ECO:0000256" key="1">
    <source>
        <dbReference type="SAM" id="SignalP"/>
    </source>
</evidence>
<proteinExistence type="predicted"/>
<name>A0A5N6ZIL8_9EURO</name>
<dbReference type="Proteomes" id="UP000326268">
    <property type="component" value="Unassembled WGS sequence"/>
</dbReference>
<evidence type="ECO:0008006" key="4">
    <source>
        <dbReference type="Google" id="ProtNLM"/>
    </source>
</evidence>
<feature type="chain" id="PRO_5024845565" description="Apple domain-containing protein" evidence="1">
    <location>
        <begin position="19"/>
        <end position="266"/>
    </location>
</feature>
<gene>
    <name evidence="2" type="ORF">BDV27DRAFT_139731</name>
</gene>
<keyword evidence="1" id="KW-0732">Signal</keyword>
<dbReference type="GeneID" id="43653957"/>
<reference evidence="2 3" key="1">
    <citation type="submission" date="2019-04" db="EMBL/GenBank/DDBJ databases">
        <title>Friends and foes A comparative genomics studyof 23 Aspergillus species from section Flavi.</title>
        <authorList>
            <consortium name="DOE Joint Genome Institute"/>
            <person name="Kjaerbolling I."/>
            <person name="Vesth T."/>
            <person name="Frisvad J.C."/>
            <person name="Nybo J.L."/>
            <person name="Theobald S."/>
            <person name="Kildgaard S."/>
            <person name="Isbrandt T."/>
            <person name="Kuo A."/>
            <person name="Sato A."/>
            <person name="Lyhne E.K."/>
            <person name="Kogle M.E."/>
            <person name="Wiebenga A."/>
            <person name="Kun R.S."/>
            <person name="Lubbers R.J."/>
            <person name="Makela M.R."/>
            <person name="Barry K."/>
            <person name="Chovatia M."/>
            <person name="Clum A."/>
            <person name="Daum C."/>
            <person name="Haridas S."/>
            <person name="He G."/>
            <person name="LaButti K."/>
            <person name="Lipzen A."/>
            <person name="Mondo S."/>
            <person name="Riley R."/>
            <person name="Salamov A."/>
            <person name="Simmons B.A."/>
            <person name="Magnuson J.K."/>
            <person name="Henrissat B."/>
            <person name="Mortensen U.H."/>
            <person name="Larsen T.O."/>
            <person name="Devries R.P."/>
            <person name="Grigoriev I.V."/>
            <person name="Machida M."/>
            <person name="Baker S.E."/>
            <person name="Andersen M.R."/>
        </authorList>
    </citation>
    <scope>NUCLEOTIDE SEQUENCE [LARGE SCALE GENOMIC DNA]</scope>
    <source>
        <strain evidence="2 3">CBS 763.97</strain>
    </source>
</reference>